<sequence>MKNLILFSALILTIHASPPRDNVFRGCVQELYLKSSDKPIVCRISKFDVDGNIRNIGRFYDCVFVVNNLYKKYTTKLQLDAVVKALKPFGPVSEADVDEVVHQCKEEYPNITGLEYLTCFLSDAKTKKAFKKLMISSDETFFKKDHCN</sequence>
<keyword evidence="4" id="KW-0732">Signal</keyword>
<evidence type="ECO:0000256" key="2">
    <source>
        <dbReference type="ARBA" id="ARBA00008098"/>
    </source>
</evidence>
<dbReference type="SUPFAM" id="SSF47565">
    <property type="entry name" value="Insect pheromone/odorant-binding proteins"/>
    <property type="match status" value="1"/>
</dbReference>
<evidence type="ECO:0000256" key="1">
    <source>
        <dbReference type="ARBA" id="ARBA00004613"/>
    </source>
</evidence>
<dbReference type="EMBL" id="GALA01000642">
    <property type="protein sequence ID" value="JAA94210.1"/>
    <property type="molecule type" value="mRNA"/>
</dbReference>
<comment type="subcellular location">
    <subcellularLocation>
        <location evidence="1">Secreted</location>
    </subcellularLocation>
</comment>
<proteinExistence type="evidence at transcript level"/>
<accession>T1DFE8</accession>
<organism evidence="5">
    <name type="scientific">Psorophora albipes</name>
    <dbReference type="NCBI Taxonomy" id="869069"/>
    <lineage>
        <taxon>Eukaryota</taxon>
        <taxon>Metazoa</taxon>
        <taxon>Ecdysozoa</taxon>
        <taxon>Arthropoda</taxon>
        <taxon>Hexapoda</taxon>
        <taxon>Insecta</taxon>
        <taxon>Pterygota</taxon>
        <taxon>Neoptera</taxon>
        <taxon>Endopterygota</taxon>
        <taxon>Diptera</taxon>
        <taxon>Nematocera</taxon>
        <taxon>Culicoidea</taxon>
        <taxon>Culicidae</taxon>
        <taxon>Culicinae</taxon>
        <taxon>Aedini</taxon>
        <taxon>Psorophora</taxon>
    </lineage>
</organism>
<evidence type="ECO:0000313" key="5">
    <source>
        <dbReference type="EMBL" id="JAA94210.1"/>
    </source>
</evidence>
<dbReference type="AlphaFoldDB" id="T1DFE8"/>
<dbReference type="GO" id="GO:0005576">
    <property type="term" value="C:extracellular region"/>
    <property type="evidence" value="ECO:0007669"/>
    <property type="project" value="UniProtKB-SubCell"/>
</dbReference>
<keyword evidence="3" id="KW-0964">Secreted</keyword>
<dbReference type="GO" id="GO:0005549">
    <property type="term" value="F:odorant binding"/>
    <property type="evidence" value="ECO:0007669"/>
    <property type="project" value="InterPro"/>
</dbReference>
<feature type="chain" id="PRO_5004574341" evidence="4">
    <location>
        <begin position="17"/>
        <end position="148"/>
    </location>
</feature>
<comment type="similarity">
    <text evidence="2">Belongs to the PBP/GOBP family.</text>
</comment>
<feature type="signal peptide" evidence="4">
    <location>
        <begin position="1"/>
        <end position="16"/>
    </location>
</feature>
<reference evidence="5" key="1">
    <citation type="journal article" date="2013" name="BMC Genomics">
        <title>A deep insight into the sialotranscriptome of the mosquito, Psorophora albipes.</title>
        <authorList>
            <person name="Chagas A.C."/>
            <person name="Calvo E."/>
            <person name="Rios-Velasquez C.M."/>
            <person name="Pessoa F.A."/>
            <person name="Medeiros J.F."/>
            <person name="Ribeiro J.M."/>
        </authorList>
    </citation>
    <scope>NUCLEOTIDE SEQUENCE</scope>
</reference>
<dbReference type="Gene3D" id="1.10.238.20">
    <property type="entry name" value="Pheromone/general odorant binding protein domain"/>
    <property type="match status" value="1"/>
</dbReference>
<evidence type="ECO:0000256" key="3">
    <source>
        <dbReference type="ARBA" id="ARBA00022525"/>
    </source>
</evidence>
<dbReference type="InterPro" id="IPR036728">
    <property type="entry name" value="PBP_GOBP_sf"/>
</dbReference>
<name>T1DFE8_9DIPT</name>
<evidence type="ECO:0000256" key="4">
    <source>
        <dbReference type="SAM" id="SignalP"/>
    </source>
</evidence>
<protein>
    <submittedName>
        <fullName evidence="5">Putative short d7 salivary protein</fullName>
    </submittedName>
</protein>